<evidence type="ECO:0000313" key="3">
    <source>
        <dbReference type="Proteomes" id="UP000605970"/>
    </source>
</evidence>
<feature type="non-terminal residue" evidence="2">
    <location>
        <position position="211"/>
    </location>
</feature>
<sequence>LNHKLTWLGRFCDQQGRTSVLLLIFTIFCLHLTIKRFKKINKRKSKYLLANDLFICTNEERRRLLINNSFQNKEPTFSKINLNKSESFNIPLIIKQKRNLIKSDFNIQQNISYNFKHSITSNISEQSPPPPRRLAEGGKTQVLPLTGGNQKRVPALILLMADKENKRTFPQQQLISTTSNGYETINEEIGGECDQTTIISEGLMSIDRVFI</sequence>
<reference evidence="2" key="1">
    <citation type="journal article" date="2020" name="Ecol. Evol.">
        <title>Genome structure and content of the rice root-knot nematode (Meloidogyne graminicola).</title>
        <authorList>
            <person name="Phan N.T."/>
            <person name="Danchin E.G.J."/>
            <person name="Klopp C."/>
            <person name="Perfus-Barbeoch L."/>
            <person name="Kozlowski D.K."/>
            <person name="Koutsovoulos G.D."/>
            <person name="Lopez-Roques C."/>
            <person name="Bouchez O."/>
            <person name="Zahm M."/>
            <person name="Besnard G."/>
            <person name="Bellafiore S."/>
        </authorList>
    </citation>
    <scope>NUCLEOTIDE SEQUENCE</scope>
    <source>
        <strain evidence="2">VN-18</strain>
    </source>
</reference>
<evidence type="ECO:0000256" key="1">
    <source>
        <dbReference type="SAM" id="Phobius"/>
    </source>
</evidence>
<feature type="transmembrane region" description="Helical" evidence="1">
    <location>
        <begin position="20"/>
        <end position="37"/>
    </location>
</feature>
<name>A0A8S9ZDU2_9BILA</name>
<accession>A0A8S9ZDU2</accession>
<keyword evidence="1" id="KW-0472">Membrane</keyword>
<dbReference type="EMBL" id="JABEBT010000138">
    <property type="protein sequence ID" value="KAF7629881.1"/>
    <property type="molecule type" value="Genomic_DNA"/>
</dbReference>
<keyword evidence="1" id="KW-1133">Transmembrane helix</keyword>
<organism evidence="2 3">
    <name type="scientific">Meloidogyne graminicola</name>
    <dbReference type="NCBI Taxonomy" id="189291"/>
    <lineage>
        <taxon>Eukaryota</taxon>
        <taxon>Metazoa</taxon>
        <taxon>Ecdysozoa</taxon>
        <taxon>Nematoda</taxon>
        <taxon>Chromadorea</taxon>
        <taxon>Rhabditida</taxon>
        <taxon>Tylenchina</taxon>
        <taxon>Tylenchomorpha</taxon>
        <taxon>Tylenchoidea</taxon>
        <taxon>Meloidogynidae</taxon>
        <taxon>Meloidogyninae</taxon>
        <taxon>Meloidogyne</taxon>
    </lineage>
</organism>
<keyword evidence="1" id="KW-0812">Transmembrane</keyword>
<keyword evidence="3" id="KW-1185">Reference proteome</keyword>
<dbReference type="OrthoDB" id="5903502at2759"/>
<evidence type="ECO:0000313" key="2">
    <source>
        <dbReference type="EMBL" id="KAF7629881.1"/>
    </source>
</evidence>
<dbReference type="AlphaFoldDB" id="A0A8S9ZDU2"/>
<proteinExistence type="predicted"/>
<protein>
    <submittedName>
        <fullName evidence="2">Uncharacterized protein</fullName>
    </submittedName>
</protein>
<comment type="caution">
    <text evidence="2">The sequence shown here is derived from an EMBL/GenBank/DDBJ whole genome shotgun (WGS) entry which is preliminary data.</text>
</comment>
<dbReference type="Proteomes" id="UP000605970">
    <property type="component" value="Unassembled WGS sequence"/>
</dbReference>
<gene>
    <name evidence="2" type="ORF">Mgra_00009109</name>
</gene>